<evidence type="ECO:0000256" key="5">
    <source>
        <dbReference type="SAM" id="MobiDB-lite"/>
    </source>
</evidence>
<organism evidence="8 9">
    <name type="scientific">Galendromus occidentalis</name>
    <name type="common">western predatory mite</name>
    <dbReference type="NCBI Taxonomy" id="34638"/>
    <lineage>
        <taxon>Eukaryota</taxon>
        <taxon>Metazoa</taxon>
        <taxon>Ecdysozoa</taxon>
        <taxon>Arthropoda</taxon>
        <taxon>Chelicerata</taxon>
        <taxon>Arachnida</taxon>
        <taxon>Acari</taxon>
        <taxon>Parasitiformes</taxon>
        <taxon>Mesostigmata</taxon>
        <taxon>Gamasina</taxon>
        <taxon>Phytoseioidea</taxon>
        <taxon>Phytoseiidae</taxon>
        <taxon>Typhlodrominae</taxon>
        <taxon>Galendromus</taxon>
    </lineage>
</organism>
<name>A0AAJ6QRT6_9ACAR</name>
<evidence type="ECO:0000256" key="4">
    <source>
        <dbReference type="PROSITE-ProRule" id="PRU00332"/>
    </source>
</evidence>
<feature type="region of interest" description="Disordered" evidence="5">
    <location>
        <begin position="230"/>
        <end position="297"/>
    </location>
</feature>
<dbReference type="PANTHER" id="PTHR22792">
    <property type="entry name" value="LUPUS LA PROTEIN-RELATED"/>
    <property type="match status" value="1"/>
</dbReference>
<evidence type="ECO:0000259" key="7">
    <source>
        <dbReference type="PROSITE" id="PS51938"/>
    </source>
</evidence>
<dbReference type="InterPro" id="IPR045180">
    <property type="entry name" value="La_dom_prot"/>
</dbReference>
<dbReference type="Gene3D" id="1.10.10.10">
    <property type="entry name" value="Winged helix-like DNA-binding domain superfamily/Winged helix DNA-binding domain"/>
    <property type="match status" value="1"/>
</dbReference>
<dbReference type="InterPro" id="IPR002344">
    <property type="entry name" value="Lupus_La"/>
</dbReference>
<dbReference type="KEGG" id="goe:100908264"/>
<sequence length="334" mass="37687">MVNCQETLLSSSPGKDSGFESAEDFELLPLSSEQLLKIREQVEFYLSDGVVTKDQFLLKHVTKSKEGWLSLKLMSSFRKVKSLCKGYDWHVVADALRNSELLEVNSEGSKVRRKIAIPVEDETRPARTIVAYAENRVPNFDSIHETFGECGAFVNVKLVKPGEQVDEAMKKVFGRYPKCRQLTCAVIEFDKSGSATKALGVATEYEVLLLRDCFKAVTKVEKIVNRERRTFSDSEVQKRRPAKSVPTTLLSWRDRSQPVELKTRTQSFSHDQREPKRRVAPELKISDELKSTEPRPRRFTISETNVVRNSVCAIRQPRGPGGTRGFAAGSMTPA</sequence>
<feature type="compositionally biased region" description="Basic and acidic residues" evidence="5">
    <location>
        <begin position="252"/>
        <end position="263"/>
    </location>
</feature>
<feature type="compositionally biased region" description="Basic and acidic residues" evidence="5">
    <location>
        <begin position="270"/>
        <end position="296"/>
    </location>
</feature>
<keyword evidence="8" id="KW-1185">Reference proteome</keyword>
<dbReference type="GO" id="GO:0006396">
    <property type="term" value="P:RNA processing"/>
    <property type="evidence" value="ECO:0007669"/>
    <property type="project" value="InterPro"/>
</dbReference>
<protein>
    <submittedName>
        <fullName evidence="9">La-related protein 6</fullName>
    </submittedName>
</protein>
<dbReference type="InterPro" id="IPR036388">
    <property type="entry name" value="WH-like_DNA-bd_sf"/>
</dbReference>
<dbReference type="Pfam" id="PF12901">
    <property type="entry name" value="SUZ-C"/>
    <property type="match status" value="1"/>
</dbReference>
<evidence type="ECO:0000256" key="3">
    <source>
        <dbReference type="ARBA" id="ARBA00023242"/>
    </source>
</evidence>
<evidence type="ECO:0000313" key="9">
    <source>
        <dbReference type="RefSeq" id="XP_003741781.1"/>
    </source>
</evidence>
<dbReference type="FunFam" id="1.10.10.10:FF:000158">
    <property type="entry name" value="La ribonucleoprotein domain family member 7"/>
    <property type="match status" value="1"/>
</dbReference>
<feature type="compositionally biased region" description="Polar residues" evidence="5">
    <location>
        <begin position="1"/>
        <end position="14"/>
    </location>
</feature>
<dbReference type="GeneID" id="100908264"/>
<dbReference type="Pfam" id="PF05383">
    <property type="entry name" value="La"/>
    <property type="match status" value="1"/>
</dbReference>
<feature type="region of interest" description="Disordered" evidence="5">
    <location>
        <begin position="1"/>
        <end position="20"/>
    </location>
</feature>
<dbReference type="PANTHER" id="PTHR22792:SF140">
    <property type="entry name" value="ACHILLES, ISOFORM A"/>
    <property type="match status" value="1"/>
</dbReference>
<proteinExistence type="predicted"/>
<keyword evidence="3" id="KW-0539">Nucleus</keyword>
<keyword evidence="2 4" id="KW-0694">RNA-binding</keyword>
<dbReference type="SMART" id="SM00715">
    <property type="entry name" value="LA"/>
    <property type="match status" value="1"/>
</dbReference>
<dbReference type="GO" id="GO:0003729">
    <property type="term" value="F:mRNA binding"/>
    <property type="evidence" value="ECO:0007669"/>
    <property type="project" value="TreeGrafter"/>
</dbReference>
<dbReference type="InterPro" id="IPR006630">
    <property type="entry name" value="La_HTH"/>
</dbReference>
<dbReference type="CTD" id="36605"/>
<feature type="domain" description="SUZ-C" evidence="7">
    <location>
        <begin position="287"/>
        <end position="330"/>
    </location>
</feature>
<dbReference type="AlphaFoldDB" id="A0AAJ6QRT6"/>
<dbReference type="InterPro" id="IPR036390">
    <property type="entry name" value="WH_DNA-bd_sf"/>
</dbReference>
<evidence type="ECO:0000256" key="1">
    <source>
        <dbReference type="ARBA" id="ARBA00004123"/>
    </source>
</evidence>
<accession>A0AAJ6QRT6</accession>
<dbReference type="InterPro" id="IPR024642">
    <property type="entry name" value="SUZ-C"/>
</dbReference>
<gene>
    <name evidence="9" type="primary">LOC100908264</name>
</gene>
<dbReference type="PROSITE" id="PS50961">
    <property type="entry name" value="HTH_LA"/>
    <property type="match status" value="1"/>
</dbReference>
<dbReference type="SUPFAM" id="SSF46785">
    <property type="entry name" value="Winged helix' DNA-binding domain"/>
    <property type="match status" value="1"/>
</dbReference>
<feature type="domain" description="HTH La-type RNA-binding" evidence="6">
    <location>
        <begin position="28"/>
        <end position="121"/>
    </location>
</feature>
<evidence type="ECO:0000259" key="6">
    <source>
        <dbReference type="PROSITE" id="PS50961"/>
    </source>
</evidence>
<dbReference type="GO" id="GO:0005634">
    <property type="term" value="C:nucleus"/>
    <property type="evidence" value="ECO:0007669"/>
    <property type="project" value="UniProtKB-SubCell"/>
</dbReference>
<dbReference type="PRINTS" id="PR00302">
    <property type="entry name" value="LUPUSLA"/>
</dbReference>
<evidence type="ECO:0000256" key="2">
    <source>
        <dbReference type="ARBA" id="ARBA00022884"/>
    </source>
</evidence>
<dbReference type="RefSeq" id="XP_003741781.1">
    <property type="nucleotide sequence ID" value="XM_003741733.2"/>
</dbReference>
<evidence type="ECO:0000313" key="8">
    <source>
        <dbReference type="Proteomes" id="UP000694867"/>
    </source>
</evidence>
<dbReference type="Proteomes" id="UP000694867">
    <property type="component" value="Unplaced"/>
</dbReference>
<comment type="subcellular location">
    <subcellularLocation>
        <location evidence="1">Nucleus</location>
    </subcellularLocation>
</comment>
<reference evidence="9" key="1">
    <citation type="submission" date="2025-08" db="UniProtKB">
        <authorList>
            <consortium name="RefSeq"/>
        </authorList>
    </citation>
    <scope>IDENTIFICATION</scope>
</reference>
<dbReference type="PROSITE" id="PS51938">
    <property type="entry name" value="SUZ_C"/>
    <property type="match status" value="1"/>
</dbReference>
<dbReference type="GO" id="GO:1990904">
    <property type="term" value="C:ribonucleoprotein complex"/>
    <property type="evidence" value="ECO:0007669"/>
    <property type="project" value="InterPro"/>
</dbReference>